<keyword evidence="3" id="KW-0443">Lipid metabolism</keyword>
<dbReference type="InterPro" id="IPR001087">
    <property type="entry name" value="GDSL"/>
</dbReference>
<keyword evidence="2 5" id="KW-0378">Hydrolase</keyword>
<proteinExistence type="inferred from homology"/>
<dbReference type="AlphaFoldDB" id="A0A7J6WUU7"/>
<dbReference type="PANTHER" id="PTHR45648:SF5">
    <property type="entry name" value="OS04G0577300 PROTEIN"/>
    <property type="match status" value="1"/>
</dbReference>
<dbReference type="InterPro" id="IPR051058">
    <property type="entry name" value="GDSL_Est/Lipase"/>
</dbReference>
<keyword evidence="3" id="KW-0442">Lipid degradation</keyword>
<evidence type="ECO:0000256" key="1">
    <source>
        <dbReference type="ARBA" id="ARBA00008668"/>
    </source>
</evidence>
<keyword evidence="4" id="KW-0812">Transmembrane</keyword>
<dbReference type="Pfam" id="PF00657">
    <property type="entry name" value="Lipase_GDSL"/>
    <property type="match status" value="1"/>
</dbReference>
<organism evidence="5 6">
    <name type="scientific">Thalictrum thalictroides</name>
    <name type="common">Rue-anemone</name>
    <name type="synonym">Anemone thalictroides</name>
    <dbReference type="NCBI Taxonomy" id="46969"/>
    <lineage>
        <taxon>Eukaryota</taxon>
        <taxon>Viridiplantae</taxon>
        <taxon>Streptophyta</taxon>
        <taxon>Embryophyta</taxon>
        <taxon>Tracheophyta</taxon>
        <taxon>Spermatophyta</taxon>
        <taxon>Magnoliopsida</taxon>
        <taxon>Ranunculales</taxon>
        <taxon>Ranunculaceae</taxon>
        <taxon>Thalictroideae</taxon>
        <taxon>Thalictrum</taxon>
    </lineage>
</organism>
<keyword evidence="4" id="KW-1133">Transmembrane helix</keyword>
<feature type="non-terminal residue" evidence="5">
    <location>
        <position position="87"/>
    </location>
</feature>
<evidence type="ECO:0000256" key="3">
    <source>
        <dbReference type="ARBA" id="ARBA00022963"/>
    </source>
</evidence>
<sequence length="87" mass="10062">MQKLYSYGTREFLVAGLGPLGCVPYVIASFGQDPNQYYEHHNEIAVQYSLKIKAMVQQLNQDLPGSYVLYWDVYPLIRQNIDNPSQY</sequence>
<dbReference type="InterPro" id="IPR036514">
    <property type="entry name" value="SGNH_hydro_sf"/>
</dbReference>
<evidence type="ECO:0000256" key="4">
    <source>
        <dbReference type="SAM" id="Phobius"/>
    </source>
</evidence>
<keyword evidence="6" id="KW-1185">Reference proteome</keyword>
<accession>A0A7J6WUU7</accession>
<keyword evidence="4" id="KW-0472">Membrane</keyword>
<feature type="transmembrane region" description="Helical" evidence="4">
    <location>
        <begin position="12"/>
        <end position="31"/>
    </location>
</feature>
<evidence type="ECO:0000313" key="5">
    <source>
        <dbReference type="EMBL" id="KAF5201169.1"/>
    </source>
</evidence>
<comment type="caution">
    <text evidence="5">The sequence shown here is derived from an EMBL/GenBank/DDBJ whole genome shotgun (WGS) entry which is preliminary data.</text>
</comment>
<reference evidence="5 6" key="1">
    <citation type="submission" date="2020-06" db="EMBL/GenBank/DDBJ databases">
        <title>Transcriptomic and genomic resources for Thalictrum thalictroides and T. hernandezii: Facilitating candidate gene discovery in an emerging model plant lineage.</title>
        <authorList>
            <person name="Arias T."/>
            <person name="Riano-Pachon D.M."/>
            <person name="Di Stilio V.S."/>
        </authorList>
    </citation>
    <scope>NUCLEOTIDE SEQUENCE [LARGE SCALE GENOMIC DNA]</scope>
    <source>
        <strain evidence="6">cv. WT478/WT964</strain>
        <tissue evidence="5">Leaves</tissue>
    </source>
</reference>
<dbReference type="Gene3D" id="3.40.50.1110">
    <property type="entry name" value="SGNH hydrolase"/>
    <property type="match status" value="1"/>
</dbReference>
<name>A0A7J6WUU7_THATH</name>
<gene>
    <name evidence="5" type="ORF">FRX31_009244</name>
</gene>
<dbReference type="Proteomes" id="UP000554482">
    <property type="component" value="Unassembled WGS sequence"/>
</dbReference>
<dbReference type="OrthoDB" id="684033at2759"/>
<comment type="similarity">
    <text evidence="1">Belongs to the 'GDSL' lipolytic enzyme family.</text>
</comment>
<evidence type="ECO:0000313" key="6">
    <source>
        <dbReference type="Proteomes" id="UP000554482"/>
    </source>
</evidence>
<dbReference type="PANTHER" id="PTHR45648">
    <property type="entry name" value="GDSL LIPASE/ACYLHYDROLASE FAMILY PROTEIN (AFU_ORTHOLOGUE AFUA_4G14700)"/>
    <property type="match status" value="1"/>
</dbReference>
<dbReference type="EMBL" id="JABWDY010009779">
    <property type="protein sequence ID" value="KAF5201169.1"/>
    <property type="molecule type" value="Genomic_DNA"/>
</dbReference>
<protein>
    <submittedName>
        <fullName evidence="5">Sgnh hydrolase-type esterase superfamily protein</fullName>
    </submittedName>
</protein>
<dbReference type="GO" id="GO:0016788">
    <property type="term" value="F:hydrolase activity, acting on ester bonds"/>
    <property type="evidence" value="ECO:0007669"/>
    <property type="project" value="InterPro"/>
</dbReference>
<evidence type="ECO:0000256" key="2">
    <source>
        <dbReference type="ARBA" id="ARBA00022801"/>
    </source>
</evidence>
<dbReference type="GO" id="GO:0016042">
    <property type="term" value="P:lipid catabolic process"/>
    <property type="evidence" value="ECO:0007669"/>
    <property type="project" value="UniProtKB-KW"/>
</dbReference>